<gene>
    <name evidence="4" type="ORF">AMORRO_LOCUS12979</name>
</gene>
<dbReference type="Gene3D" id="3.40.630.30">
    <property type="match status" value="1"/>
</dbReference>
<dbReference type="PROSITE" id="PS51186">
    <property type="entry name" value="GNAT"/>
    <property type="match status" value="1"/>
</dbReference>
<name>A0A9N9I0X2_9GLOM</name>
<evidence type="ECO:0000313" key="4">
    <source>
        <dbReference type="EMBL" id="CAG8715571.1"/>
    </source>
</evidence>
<dbReference type="EMBL" id="CAJVPV010020716">
    <property type="protein sequence ID" value="CAG8715571.1"/>
    <property type="molecule type" value="Genomic_DNA"/>
</dbReference>
<dbReference type="Proteomes" id="UP000789342">
    <property type="component" value="Unassembled WGS sequence"/>
</dbReference>
<evidence type="ECO:0000256" key="1">
    <source>
        <dbReference type="ARBA" id="ARBA00022679"/>
    </source>
</evidence>
<comment type="caution">
    <text evidence="4">The sequence shown here is derived from an EMBL/GenBank/DDBJ whole genome shotgun (WGS) entry which is preliminary data.</text>
</comment>
<dbReference type="InterPro" id="IPR016181">
    <property type="entry name" value="Acyl_CoA_acyltransferase"/>
</dbReference>
<dbReference type="AlphaFoldDB" id="A0A9N9I0X2"/>
<sequence>KEKCNKIRFEVFVKEQNCSAENEIDKYDSSSTCHYFLAIKSSLPVGTVRIHLCDSLNSNPPDHSPEPLSPTKVTKIGRLAVLKPFRNLGIGTLLLQSAESFAMSNLGILNFILHAQLNKKEWYEKRGYRVLSDRVFIEEGIEHLKLGKTIKI</sequence>
<dbReference type="PANTHER" id="PTHR42919">
    <property type="entry name" value="N-ALPHA-ACETYLTRANSFERASE"/>
    <property type="match status" value="1"/>
</dbReference>
<feature type="domain" description="N-acetyltransferase" evidence="3">
    <location>
        <begin position="1"/>
        <end position="151"/>
    </location>
</feature>
<keyword evidence="2" id="KW-0012">Acyltransferase</keyword>
<keyword evidence="1" id="KW-0808">Transferase</keyword>
<dbReference type="OrthoDB" id="329272at2759"/>
<dbReference type="Pfam" id="PF13673">
    <property type="entry name" value="Acetyltransf_10"/>
    <property type="match status" value="1"/>
</dbReference>
<reference evidence="4" key="1">
    <citation type="submission" date="2021-06" db="EMBL/GenBank/DDBJ databases">
        <authorList>
            <person name="Kallberg Y."/>
            <person name="Tangrot J."/>
            <person name="Rosling A."/>
        </authorList>
    </citation>
    <scope>NUCLEOTIDE SEQUENCE</scope>
    <source>
        <strain evidence="4">CL551</strain>
    </source>
</reference>
<dbReference type="GO" id="GO:0007064">
    <property type="term" value="P:mitotic sister chromatid cohesion"/>
    <property type="evidence" value="ECO:0007669"/>
    <property type="project" value="TreeGrafter"/>
</dbReference>
<dbReference type="CDD" id="cd04301">
    <property type="entry name" value="NAT_SF"/>
    <property type="match status" value="1"/>
</dbReference>
<feature type="non-terminal residue" evidence="4">
    <location>
        <position position="152"/>
    </location>
</feature>
<dbReference type="GO" id="GO:0016747">
    <property type="term" value="F:acyltransferase activity, transferring groups other than amino-acyl groups"/>
    <property type="evidence" value="ECO:0007669"/>
    <property type="project" value="InterPro"/>
</dbReference>
<accession>A0A9N9I0X2</accession>
<organism evidence="4 5">
    <name type="scientific">Acaulospora morrowiae</name>
    <dbReference type="NCBI Taxonomy" id="94023"/>
    <lineage>
        <taxon>Eukaryota</taxon>
        <taxon>Fungi</taxon>
        <taxon>Fungi incertae sedis</taxon>
        <taxon>Mucoromycota</taxon>
        <taxon>Glomeromycotina</taxon>
        <taxon>Glomeromycetes</taxon>
        <taxon>Diversisporales</taxon>
        <taxon>Acaulosporaceae</taxon>
        <taxon>Acaulospora</taxon>
    </lineage>
</organism>
<keyword evidence="5" id="KW-1185">Reference proteome</keyword>
<evidence type="ECO:0000256" key="2">
    <source>
        <dbReference type="ARBA" id="ARBA00023315"/>
    </source>
</evidence>
<dbReference type="PANTHER" id="PTHR42919:SF8">
    <property type="entry name" value="N-ALPHA-ACETYLTRANSFERASE 50"/>
    <property type="match status" value="1"/>
</dbReference>
<dbReference type="GO" id="GO:0031415">
    <property type="term" value="C:NatA complex"/>
    <property type="evidence" value="ECO:0007669"/>
    <property type="project" value="TreeGrafter"/>
</dbReference>
<protein>
    <submittedName>
        <fullName evidence="4">8467_t:CDS:1</fullName>
    </submittedName>
</protein>
<proteinExistence type="predicted"/>
<dbReference type="InterPro" id="IPR051556">
    <property type="entry name" value="N-term/lysine_N-AcTrnsfr"/>
</dbReference>
<dbReference type="SUPFAM" id="SSF55729">
    <property type="entry name" value="Acyl-CoA N-acyltransferases (Nat)"/>
    <property type="match status" value="1"/>
</dbReference>
<dbReference type="InterPro" id="IPR000182">
    <property type="entry name" value="GNAT_dom"/>
</dbReference>
<evidence type="ECO:0000313" key="5">
    <source>
        <dbReference type="Proteomes" id="UP000789342"/>
    </source>
</evidence>
<evidence type="ECO:0000259" key="3">
    <source>
        <dbReference type="PROSITE" id="PS51186"/>
    </source>
</evidence>